<evidence type="ECO:0000256" key="1">
    <source>
        <dbReference type="SAM" id="MobiDB-lite"/>
    </source>
</evidence>
<organism evidence="2 3">
    <name type="scientific">Eumeta variegata</name>
    <name type="common">Bagworm moth</name>
    <name type="synonym">Eumeta japonica</name>
    <dbReference type="NCBI Taxonomy" id="151549"/>
    <lineage>
        <taxon>Eukaryota</taxon>
        <taxon>Metazoa</taxon>
        <taxon>Ecdysozoa</taxon>
        <taxon>Arthropoda</taxon>
        <taxon>Hexapoda</taxon>
        <taxon>Insecta</taxon>
        <taxon>Pterygota</taxon>
        <taxon>Neoptera</taxon>
        <taxon>Endopterygota</taxon>
        <taxon>Lepidoptera</taxon>
        <taxon>Glossata</taxon>
        <taxon>Ditrysia</taxon>
        <taxon>Tineoidea</taxon>
        <taxon>Psychidae</taxon>
        <taxon>Oiketicinae</taxon>
        <taxon>Eumeta</taxon>
    </lineage>
</organism>
<sequence length="131" mass="14712">MLNLYLSRLSGVISKKSEMSLKNKCTLQSMHPAGDEVRGASLRPCRPKRTLPTPDSAKQLLQKSLRRTLRARRRHPQITILNGHPTGALLVPHLKIQPERNLHVISCAEMPTSRHPKGNHSPMASHADRPR</sequence>
<evidence type="ECO:0000313" key="3">
    <source>
        <dbReference type="Proteomes" id="UP000299102"/>
    </source>
</evidence>
<feature type="region of interest" description="Disordered" evidence="1">
    <location>
        <begin position="31"/>
        <end position="57"/>
    </location>
</feature>
<dbReference type="AlphaFoldDB" id="A0A4C1SQ09"/>
<accession>A0A4C1SQ09</accession>
<dbReference type="Proteomes" id="UP000299102">
    <property type="component" value="Unassembled WGS sequence"/>
</dbReference>
<name>A0A4C1SQ09_EUMVA</name>
<dbReference type="EMBL" id="BGZK01000009">
    <property type="protein sequence ID" value="GBP03318.1"/>
    <property type="molecule type" value="Genomic_DNA"/>
</dbReference>
<evidence type="ECO:0000313" key="2">
    <source>
        <dbReference type="EMBL" id="GBP03318.1"/>
    </source>
</evidence>
<comment type="caution">
    <text evidence="2">The sequence shown here is derived from an EMBL/GenBank/DDBJ whole genome shotgun (WGS) entry which is preliminary data.</text>
</comment>
<protein>
    <submittedName>
        <fullName evidence="2">Uncharacterized protein</fullName>
    </submittedName>
</protein>
<proteinExistence type="predicted"/>
<gene>
    <name evidence="2" type="ORF">EVAR_2715_1</name>
</gene>
<feature type="region of interest" description="Disordered" evidence="1">
    <location>
        <begin position="111"/>
        <end position="131"/>
    </location>
</feature>
<keyword evidence="3" id="KW-1185">Reference proteome</keyword>
<reference evidence="2 3" key="1">
    <citation type="journal article" date="2019" name="Commun. Biol.">
        <title>The bagworm genome reveals a unique fibroin gene that provides high tensile strength.</title>
        <authorList>
            <person name="Kono N."/>
            <person name="Nakamura H."/>
            <person name="Ohtoshi R."/>
            <person name="Tomita M."/>
            <person name="Numata K."/>
            <person name="Arakawa K."/>
        </authorList>
    </citation>
    <scope>NUCLEOTIDE SEQUENCE [LARGE SCALE GENOMIC DNA]</scope>
</reference>